<dbReference type="RefSeq" id="XP_008476330.1">
    <property type="nucleotide sequence ID" value="XM_008478108.3"/>
</dbReference>
<dbReference type="AlphaFoldDB" id="A0A1S3D863"/>
<dbReference type="PaxDb" id="121845-A0A1S3D863"/>
<name>A0A1S3D863_DIACI</name>
<feature type="signal peptide" evidence="1">
    <location>
        <begin position="1"/>
        <end position="19"/>
    </location>
</feature>
<feature type="chain" id="PRO_5010356569" evidence="1">
    <location>
        <begin position="20"/>
        <end position="143"/>
    </location>
</feature>
<dbReference type="GeneID" id="103513290"/>
<dbReference type="Proteomes" id="UP000079169">
    <property type="component" value="Unplaced"/>
</dbReference>
<organism evidence="2 3">
    <name type="scientific">Diaphorina citri</name>
    <name type="common">Asian citrus psyllid</name>
    <dbReference type="NCBI Taxonomy" id="121845"/>
    <lineage>
        <taxon>Eukaryota</taxon>
        <taxon>Metazoa</taxon>
        <taxon>Ecdysozoa</taxon>
        <taxon>Arthropoda</taxon>
        <taxon>Hexapoda</taxon>
        <taxon>Insecta</taxon>
        <taxon>Pterygota</taxon>
        <taxon>Neoptera</taxon>
        <taxon>Paraneoptera</taxon>
        <taxon>Hemiptera</taxon>
        <taxon>Sternorrhyncha</taxon>
        <taxon>Psylloidea</taxon>
        <taxon>Psyllidae</taxon>
        <taxon>Diaphorininae</taxon>
        <taxon>Diaphorina</taxon>
    </lineage>
</organism>
<accession>A0A1S3D863</accession>
<proteinExistence type="predicted"/>
<dbReference type="KEGG" id="dci:103513290"/>
<evidence type="ECO:0000313" key="2">
    <source>
        <dbReference type="Proteomes" id="UP000079169"/>
    </source>
</evidence>
<sequence>MASTWFILMSVALTQLCLSYIPTQAATDCEFPAIDRASLTKDVLGDLEKNHVCGLSRPEKLCERVGKADKPCKAIARAVGGVANVTCSHQNTCGFLVRRPVQHPSQPGYAYVSLCKPEFIGVIFPCIENKLIIADPTFRNLED</sequence>
<evidence type="ECO:0000313" key="3">
    <source>
        <dbReference type="RefSeq" id="XP_008476330.1"/>
    </source>
</evidence>
<protein>
    <submittedName>
        <fullName evidence="3">Uncharacterized protein LOC103513290</fullName>
    </submittedName>
</protein>
<evidence type="ECO:0000256" key="1">
    <source>
        <dbReference type="SAM" id="SignalP"/>
    </source>
</evidence>
<gene>
    <name evidence="3" type="primary">LOC103513290</name>
</gene>
<keyword evidence="1" id="KW-0732">Signal</keyword>
<reference evidence="3" key="1">
    <citation type="submission" date="2025-08" db="UniProtKB">
        <authorList>
            <consortium name="RefSeq"/>
        </authorList>
    </citation>
    <scope>IDENTIFICATION</scope>
</reference>
<keyword evidence="2" id="KW-1185">Reference proteome</keyword>